<comment type="similarity">
    <text evidence="1">Belongs to the antirestriction protein family.</text>
</comment>
<gene>
    <name evidence="2" type="ORF">BN1086_04967</name>
</gene>
<dbReference type="Pfam" id="PF03230">
    <property type="entry name" value="Antirestrict"/>
    <property type="match status" value="1"/>
</dbReference>
<accession>A0A078LQQ7</accession>
<evidence type="ECO:0000256" key="1">
    <source>
        <dbReference type="ARBA" id="ARBA00008618"/>
    </source>
</evidence>
<proteinExistence type="inferred from homology"/>
<dbReference type="EMBL" id="LK931338">
    <property type="protein sequence ID" value="CDZ86714.1"/>
    <property type="molecule type" value="Genomic_DNA"/>
</dbReference>
<dbReference type="Gene3D" id="3.30.70.3580">
    <property type="entry name" value="Antirestriction protein"/>
    <property type="match status" value="1"/>
</dbReference>
<dbReference type="InterPro" id="IPR004914">
    <property type="entry name" value="Antirestrict"/>
</dbReference>
<dbReference type="AlphaFoldDB" id="A0A078LQQ7"/>
<dbReference type="PATRIC" id="fig|545.12.peg.5006"/>
<protein>
    <submittedName>
        <fullName evidence="2">Antirestriction protein</fullName>
    </submittedName>
</protein>
<evidence type="ECO:0000313" key="2">
    <source>
        <dbReference type="EMBL" id="CDZ86714.1"/>
    </source>
</evidence>
<sequence length="147" mass="16627">MNLTTNTPTCYGEADTRKFLAELLEDTEHRSKVVMLQFLIQSFYEIRVPATAIPDVQAWGLKHLAGKGFYLYPLVEKVYLVRFDNFSISLDNQQLGLGVTLDVLSLVVGESSEPAIYQAYKELREYILSHADTLEGAYTYAKLSHSL</sequence>
<name>A0A078LQQ7_CITKO</name>
<reference evidence="2" key="1">
    <citation type="submission" date="2014-06" db="EMBL/GenBank/DDBJ databases">
        <authorList>
            <person name="Urmite Genomes Urmite Genomes"/>
        </authorList>
    </citation>
    <scope>NUCLEOTIDE SEQUENCE</scope>
</reference>
<organism evidence="2">
    <name type="scientific">Citrobacter koseri</name>
    <name type="common">Citrobacter diversus</name>
    <dbReference type="NCBI Taxonomy" id="545"/>
    <lineage>
        <taxon>Bacteria</taxon>
        <taxon>Pseudomonadati</taxon>
        <taxon>Pseudomonadota</taxon>
        <taxon>Gammaproteobacteria</taxon>
        <taxon>Enterobacterales</taxon>
        <taxon>Enterobacteriaceae</taxon>
        <taxon>Citrobacter</taxon>
    </lineage>
</organism>
<dbReference type="InterPro" id="IPR042297">
    <property type="entry name" value="Antirestriction_sf"/>
</dbReference>